<evidence type="ECO:0000313" key="3">
    <source>
        <dbReference type="Proteomes" id="UP000233435"/>
    </source>
</evidence>
<keyword evidence="1" id="KW-1133">Transmembrane helix</keyword>
<evidence type="ECO:0000256" key="1">
    <source>
        <dbReference type="SAM" id="Phobius"/>
    </source>
</evidence>
<proteinExistence type="predicted"/>
<keyword evidence="1" id="KW-0812">Transmembrane</keyword>
<feature type="transmembrane region" description="Helical" evidence="1">
    <location>
        <begin position="35"/>
        <end position="56"/>
    </location>
</feature>
<comment type="caution">
    <text evidence="2">The sequence shown here is derived from an EMBL/GenBank/DDBJ whole genome shotgun (WGS) entry which is preliminary data.</text>
</comment>
<sequence>MKIITIIISLLAFVLIVFNFTKVDFNAPLEGESVTALITILAGVCAIFLMLILRISKQIEEKVKQRR</sequence>
<dbReference type="EMBL" id="PJEO01000036">
    <property type="protein sequence ID" value="PKQ44967.1"/>
    <property type="molecule type" value="Genomic_DNA"/>
</dbReference>
<name>A0A2N3HJ29_9FLAO</name>
<accession>A0A2N3HJ29</accession>
<keyword evidence="1" id="KW-0472">Membrane</keyword>
<protein>
    <submittedName>
        <fullName evidence="2">Uncharacterized protein</fullName>
    </submittedName>
</protein>
<evidence type="ECO:0000313" key="2">
    <source>
        <dbReference type="EMBL" id="PKQ44967.1"/>
    </source>
</evidence>
<dbReference type="Proteomes" id="UP000233435">
    <property type="component" value="Unassembled WGS sequence"/>
</dbReference>
<reference evidence="2 3" key="1">
    <citation type="submission" date="2017-12" db="EMBL/GenBank/DDBJ databases">
        <title>Confluentibacter flavum sp. nov., isolated from the saline lake.</title>
        <authorList>
            <person name="Yu L."/>
        </authorList>
    </citation>
    <scope>NUCLEOTIDE SEQUENCE [LARGE SCALE GENOMIC DNA]</scope>
    <source>
        <strain evidence="2 3">3B</strain>
    </source>
</reference>
<dbReference type="OrthoDB" id="1453319at2"/>
<dbReference type="AlphaFoldDB" id="A0A2N3HJ29"/>
<gene>
    <name evidence="2" type="ORF">CSW08_10145</name>
</gene>
<dbReference type="RefSeq" id="WP_106659775.1">
    <property type="nucleotide sequence ID" value="NZ_PJEO01000036.1"/>
</dbReference>
<organism evidence="2 3">
    <name type="scientific">Confluentibacter flavum</name>
    <dbReference type="NCBI Taxonomy" id="1909700"/>
    <lineage>
        <taxon>Bacteria</taxon>
        <taxon>Pseudomonadati</taxon>
        <taxon>Bacteroidota</taxon>
        <taxon>Flavobacteriia</taxon>
        <taxon>Flavobacteriales</taxon>
        <taxon>Flavobacteriaceae</taxon>
        <taxon>Confluentibacter</taxon>
    </lineage>
</organism>
<keyword evidence="3" id="KW-1185">Reference proteome</keyword>